<dbReference type="EMBL" id="FRAV01000012">
    <property type="protein sequence ID" value="SHL13585.1"/>
    <property type="molecule type" value="Genomic_DNA"/>
</dbReference>
<protein>
    <submittedName>
        <fullName evidence="6">Transcriptional regulator, DeoR family</fullName>
    </submittedName>
</protein>
<dbReference type="OrthoDB" id="9798651at2"/>
<dbReference type="InterPro" id="IPR036390">
    <property type="entry name" value="WH_DNA-bd_sf"/>
</dbReference>
<evidence type="ECO:0000256" key="4">
    <source>
        <dbReference type="ARBA" id="ARBA00023163"/>
    </source>
</evidence>
<dbReference type="InterPro" id="IPR018356">
    <property type="entry name" value="Tscrpt_reg_HTH_DeoR_CS"/>
</dbReference>
<organism evidence="6 7">
    <name type="scientific">Chryseobacterium polytrichastri</name>
    <dbReference type="NCBI Taxonomy" id="1302687"/>
    <lineage>
        <taxon>Bacteria</taxon>
        <taxon>Pseudomonadati</taxon>
        <taxon>Bacteroidota</taxon>
        <taxon>Flavobacteriia</taxon>
        <taxon>Flavobacteriales</taxon>
        <taxon>Weeksellaceae</taxon>
        <taxon>Chryseobacterium group</taxon>
        <taxon>Chryseobacterium</taxon>
    </lineage>
</organism>
<feature type="domain" description="HTH deoR-type" evidence="5">
    <location>
        <begin position="3"/>
        <end position="58"/>
    </location>
</feature>
<evidence type="ECO:0000313" key="6">
    <source>
        <dbReference type="EMBL" id="SHL13585.1"/>
    </source>
</evidence>
<dbReference type="Pfam" id="PF00455">
    <property type="entry name" value="DeoRC"/>
    <property type="match status" value="1"/>
</dbReference>
<dbReference type="SMART" id="SM00420">
    <property type="entry name" value="HTH_DEOR"/>
    <property type="match status" value="1"/>
</dbReference>
<keyword evidence="3" id="KW-0238">DNA-binding</keyword>
<dbReference type="PANTHER" id="PTHR30363:SF4">
    <property type="entry name" value="GLYCEROL-3-PHOSPHATE REGULON REPRESSOR"/>
    <property type="match status" value="1"/>
</dbReference>
<evidence type="ECO:0000256" key="2">
    <source>
        <dbReference type="ARBA" id="ARBA00023015"/>
    </source>
</evidence>
<dbReference type="Gene3D" id="3.40.50.1360">
    <property type="match status" value="1"/>
</dbReference>
<sequence>MLKEERFEIILKQLKVSNKVTFEELAKELLVSEDTVRRDIEILYKNGLLSKVRGGAILREKDPLSFSDRQTFLSDEKNIIALKTQQFLKDGMTVFMDGGTTVGKVISYMPIDIQLRIITHNLSLVPLLQGYKNVELIILGGQFDFDLAINTGAITCNEASKYIADVFILSTCAIDENFGISSTSVKDLETKTAMLKSSKKIITLAHQNKLRRTEAFKVCNVSDITVLITDLPGDSPDLNSLRDSGIQIV</sequence>
<reference evidence="7" key="1">
    <citation type="submission" date="2016-11" db="EMBL/GenBank/DDBJ databases">
        <authorList>
            <person name="Varghese N."/>
            <person name="Submissions S."/>
        </authorList>
    </citation>
    <scope>NUCLEOTIDE SEQUENCE [LARGE SCALE GENOMIC DNA]</scope>
    <source>
        <strain evidence="7">DSM 26899</strain>
    </source>
</reference>
<dbReference type="Proteomes" id="UP000184364">
    <property type="component" value="Unassembled WGS sequence"/>
</dbReference>
<dbReference type="PROSITE" id="PS00894">
    <property type="entry name" value="HTH_DEOR_1"/>
    <property type="match status" value="1"/>
</dbReference>
<accession>A0A1M6Y6H3</accession>
<dbReference type="SUPFAM" id="SSF46785">
    <property type="entry name" value="Winged helix' DNA-binding domain"/>
    <property type="match status" value="1"/>
</dbReference>
<dbReference type="Pfam" id="PF08220">
    <property type="entry name" value="HTH_DeoR"/>
    <property type="match status" value="1"/>
</dbReference>
<dbReference type="InterPro" id="IPR036388">
    <property type="entry name" value="WH-like_DNA-bd_sf"/>
</dbReference>
<keyword evidence="4" id="KW-0804">Transcription</keyword>
<dbReference type="GO" id="GO:0003677">
    <property type="term" value="F:DNA binding"/>
    <property type="evidence" value="ECO:0007669"/>
    <property type="project" value="UniProtKB-KW"/>
</dbReference>
<dbReference type="GO" id="GO:0003700">
    <property type="term" value="F:DNA-binding transcription factor activity"/>
    <property type="evidence" value="ECO:0007669"/>
    <property type="project" value="InterPro"/>
</dbReference>
<dbReference type="InterPro" id="IPR014036">
    <property type="entry name" value="DeoR-like_C"/>
</dbReference>
<dbReference type="SMART" id="SM01134">
    <property type="entry name" value="DeoRC"/>
    <property type="match status" value="1"/>
</dbReference>
<dbReference type="InterPro" id="IPR001034">
    <property type="entry name" value="DeoR_HTH"/>
</dbReference>
<dbReference type="PRINTS" id="PR00037">
    <property type="entry name" value="HTHLACR"/>
</dbReference>
<name>A0A1M6Y6H3_9FLAO</name>
<dbReference type="RefSeq" id="WP_073292702.1">
    <property type="nucleotide sequence ID" value="NZ_FRAV01000012.1"/>
</dbReference>
<dbReference type="InterPro" id="IPR037171">
    <property type="entry name" value="NagB/RpiA_transferase-like"/>
</dbReference>
<dbReference type="STRING" id="1302687.SAMN05444267_101297"/>
<dbReference type="PANTHER" id="PTHR30363">
    <property type="entry name" value="HTH-TYPE TRANSCRIPTIONAL REGULATOR SRLR-RELATED"/>
    <property type="match status" value="1"/>
</dbReference>
<proteinExistence type="predicted"/>
<dbReference type="Gene3D" id="1.10.10.10">
    <property type="entry name" value="Winged helix-like DNA-binding domain superfamily/Winged helix DNA-binding domain"/>
    <property type="match status" value="1"/>
</dbReference>
<keyword evidence="2" id="KW-0805">Transcription regulation</keyword>
<keyword evidence="1" id="KW-0678">Repressor</keyword>
<evidence type="ECO:0000256" key="1">
    <source>
        <dbReference type="ARBA" id="ARBA00022491"/>
    </source>
</evidence>
<evidence type="ECO:0000313" key="7">
    <source>
        <dbReference type="Proteomes" id="UP000184364"/>
    </source>
</evidence>
<gene>
    <name evidence="6" type="ORF">SAMN05444267_101297</name>
</gene>
<evidence type="ECO:0000256" key="3">
    <source>
        <dbReference type="ARBA" id="ARBA00023125"/>
    </source>
</evidence>
<evidence type="ECO:0000259" key="5">
    <source>
        <dbReference type="PROSITE" id="PS51000"/>
    </source>
</evidence>
<dbReference type="PROSITE" id="PS51000">
    <property type="entry name" value="HTH_DEOR_2"/>
    <property type="match status" value="1"/>
</dbReference>
<keyword evidence="7" id="KW-1185">Reference proteome</keyword>
<dbReference type="SUPFAM" id="SSF100950">
    <property type="entry name" value="NagB/RpiA/CoA transferase-like"/>
    <property type="match status" value="1"/>
</dbReference>
<dbReference type="AlphaFoldDB" id="A0A1M6Y6H3"/>
<dbReference type="InterPro" id="IPR050313">
    <property type="entry name" value="Carb_Metab_HTH_regulators"/>
</dbReference>